<dbReference type="RefSeq" id="XP_002681918.1">
    <property type="nucleotide sequence ID" value="XM_002681872.1"/>
</dbReference>
<evidence type="ECO:0000313" key="1">
    <source>
        <dbReference type="EMBL" id="EFC49174.1"/>
    </source>
</evidence>
<dbReference type="OMA" id="HRNVNQI"/>
<sequence length="304" mass="34598">MTERDDHQYSKADCKCLNVRSSCTEGGEATSLQHEKSMMMIKRDCSSICSSVVVSEDHKEVIGSVLYDGRKYSSSTCNSREVKSSSQKPLRERRHFVLSPLSTFDSKEVHQHVLLECKEKELYFKTKPSRRGNKIEEILNLFERNTQIIEPTSQQPTETKDLSDRVSCKYIPTNHRNVNQIILFRRDEQHHGMSLTKHQHSTIIQKSSPQKPSVQKSFKRKFIELEESCSTFPHVNNSPSMKRLIVAAPTPIIAKELSNNSSLPKTASVFAHAKLRKQKAAALKQSALNTTIITPNCTFHDRIA</sequence>
<dbReference type="EMBL" id="GG738848">
    <property type="protein sequence ID" value="EFC49174.1"/>
    <property type="molecule type" value="Genomic_DNA"/>
</dbReference>
<protein>
    <submittedName>
        <fullName evidence="1">Actin-binding kettin protein</fullName>
    </submittedName>
</protein>
<dbReference type="KEGG" id="ngr:NAEGRDRAFT_56799"/>
<dbReference type="AlphaFoldDB" id="D2V1J7"/>
<dbReference type="Proteomes" id="UP000006671">
    <property type="component" value="Unassembled WGS sequence"/>
</dbReference>
<organism evidence="2">
    <name type="scientific">Naegleria gruberi</name>
    <name type="common">Amoeba</name>
    <dbReference type="NCBI Taxonomy" id="5762"/>
    <lineage>
        <taxon>Eukaryota</taxon>
        <taxon>Discoba</taxon>
        <taxon>Heterolobosea</taxon>
        <taxon>Tetramitia</taxon>
        <taxon>Eutetramitia</taxon>
        <taxon>Vahlkampfiidae</taxon>
        <taxon>Naegleria</taxon>
    </lineage>
</organism>
<name>D2V1J7_NAEGR</name>
<reference evidence="1 2" key="1">
    <citation type="journal article" date="2010" name="Cell">
        <title>The genome of Naegleria gruberi illuminates early eukaryotic versatility.</title>
        <authorList>
            <person name="Fritz-Laylin L.K."/>
            <person name="Prochnik S.E."/>
            <person name="Ginger M.L."/>
            <person name="Dacks J.B."/>
            <person name="Carpenter M.L."/>
            <person name="Field M.C."/>
            <person name="Kuo A."/>
            <person name="Paredez A."/>
            <person name="Chapman J."/>
            <person name="Pham J."/>
            <person name="Shu S."/>
            <person name="Neupane R."/>
            <person name="Cipriano M."/>
            <person name="Mancuso J."/>
            <person name="Tu H."/>
            <person name="Salamov A."/>
            <person name="Lindquist E."/>
            <person name="Shapiro H."/>
            <person name="Lucas S."/>
            <person name="Grigoriev I.V."/>
            <person name="Cande W.Z."/>
            <person name="Fulton C."/>
            <person name="Rokhsar D.S."/>
            <person name="Dawson S.C."/>
        </authorList>
    </citation>
    <scope>NUCLEOTIDE SEQUENCE [LARGE SCALE GENOMIC DNA]</scope>
    <source>
        <strain evidence="1 2">NEG-M</strain>
    </source>
</reference>
<proteinExistence type="predicted"/>
<gene>
    <name evidence="1" type="ORF">NAEGRDRAFT_56799</name>
</gene>
<accession>D2V1J7</accession>
<dbReference type="GeneID" id="8855176"/>
<dbReference type="InParanoid" id="D2V1J7"/>
<keyword evidence="2" id="KW-1185">Reference proteome</keyword>
<evidence type="ECO:0000313" key="2">
    <source>
        <dbReference type="Proteomes" id="UP000006671"/>
    </source>
</evidence>
<dbReference type="OrthoDB" id="10379762at2759"/>
<dbReference type="VEuPathDB" id="AmoebaDB:NAEGRDRAFT_56799"/>